<dbReference type="Pfam" id="PF05960">
    <property type="entry name" value="DUF885"/>
    <property type="match status" value="1"/>
</dbReference>
<dbReference type="PANTHER" id="PTHR33361:SF15">
    <property type="entry name" value="DUF885 FAMILY LIPOPROTEIN"/>
    <property type="match status" value="1"/>
</dbReference>
<dbReference type="Proteomes" id="UP000294927">
    <property type="component" value="Unassembled WGS sequence"/>
</dbReference>
<protein>
    <submittedName>
        <fullName evidence="1">Uncharacterized protein (DUF885 family)</fullName>
    </submittedName>
</protein>
<reference evidence="1 2" key="1">
    <citation type="submission" date="2019-03" db="EMBL/GenBank/DDBJ databases">
        <title>Genomic Encyclopedia of Archaeal and Bacterial Type Strains, Phase II (KMG-II): from individual species to whole genera.</title>
        <authorList>
            <person name="Goeker M."/>
        </authorList>
    </citation>
    <scope>NUCLEOTIDE SEQUENCE [LARGE SCALE GENOMIC DNA]</scope>
    <source>
        <strain evidence="1 2">DSM 45499</strain>
    </source>
</reference>
<sequence length="514" mass="55879">MEQRLRAVCDLSVATVREVSGNHEYDGRLQDLSPAGVAAGLSAMTSATDAEGPLDDPGEEAHLSAFERALRVSFGELELHRRDLYPHLANLELACYEREYAPREERDRARHRHLAQWPDAVDMAVGSLDRLSAPVAGALLDAVRGLAADVRPEDGETGERALAAHARLVAHVAEAAAHGDPDPALGAPALAALMGASEALEVDLGRLAEQADRERDRLTARLTDLCAPHRDPDGTVGVVRRLLADHPGACEVVAAAKACTEEAIAFCRERDLVPHLDGECLVGPAPASRRWVKAMMTWAAPNEPDSPSWYHVTPPDESWPAERTDEWLTIFSATTLPAITVHEVAPGHFAHGRTLRRVRGPVRRTLHSLTFMEGWAHYVEEMCVEEGFRAGDERFAIGVVLEALVRVTRFACAIGLHTGGMDVAEATARFVDDAHLAPASAASEARRGTFDATYGRYTWGKLAIQDLRDRARREWGAGFTPGRFHRALLDLGCPPLGLIDQALASPVATTRRSR</sequence>
<comment type="caution">
    <text evidence="1">The sequence shown here is derived from an EMBL/GenBank/DDBJ whole genome shotgun (WGS) entry which is preliminary data.</text>
</comment>
<evidence type="ECO:0000313" key="2">
    <source>
        <dbReference type="Proteomes" id="UP000294927"/>
    </source>
</evidence>
<dbReference type="RefSeq" id="WP_133907108.1">
    <property type="nucleotide sequence ID" value="NZ_SOCP01000016.1"/>
</dbReference>
<organism evidence="1 2">
    <name type="scientific">Actinophytocola oryzae</name>
    <dbReference type="NCBI Taxonomy" id="502181"/>
    <lineage>
        <taxon>Bacteria</taxon>
        <taxon>Bacillati</taxon>
        <taxon>Actinomycetota</taxon>
        <taxon>Actinomycetes</taxon>
        <taxon>Pseudonocardiales</taxon>
        <taxon>Pseudonocardiaceae</taxon>
    </lineage>
</organism>
<dbReference type="AlphaFoldDB" id="A0A4R7V3F7"/>
<gene>
    <name evidence="1" type="ORF">CLV71_116148</name>
</gene>
<dbReference type="EMBL" id="SOCP01000016">
    <property type="protein sequence ID" value="TDV43214.1"/>
    <property type="molecule type" value="Genomic_DNA"/>
</dbReference>
<dbReference type="PANTHER" id="PTHR33361">
    <property type="entry name" value="GLR0591 PROTEIN"/>
    <property type="match status" value="1"/>
</dbReference>
<evidence type="ECO:0000313" key="1">
    <source>
        <dbReference type="EMBL" id="TDV43214.1"/>
    </source>
</evidence>
<dbReference type="InterPro" id="IPR010281">
    <property type="entry name" value="DUF885"/>
</dbReference>
<proteinExistence type="predicted"/>
<accession>A0A4R7V3F7</accession>
<keyword evidence="2" id="KW-1185">Reference proteome</keyword>
<dbReference type="OrthoDB" id="9760040at2"/>
<name>A0A4R7V3F7_9PSEU</name>